<comment type="caution">
    <text evidence="7">The sequence shown here is derived from an EMBL/GenBank/DDBJ whole genome shotgun (WGS) entry which is preliminary data.</text>
</comment>
<keyword evidence="2 5" id="KW-0812">Transmembrane</keyword>
<dbReference type="PROSITE" id="PS50850">
    <property type="entry name" value="MFS"/>
    <property type="match status" value="1"/>
</dbReference>
<feature type="transmembrane region" description="Helical" evidence="5">
    <location>
        <begin position="259"/>
        <end position="277"/>
    </location>
</feature>
<dbReference type="EMBL" id="JAHHGZ010000043">
    <property type="protein sequence ID" value="MBW4671367.1"/>
    <property type="molecule type" value="Genomic_DNA"/>
</dbReference>
<proteinExistence type="predicted"/>
<dbReference type="GO" id="GO:0022857">
    <property type="term" value="F:transmembrane transporter activity"/>
    <property type="evidence" value="ECO:0007669"/>
    <property type="project" value="InterPro"/>
</dbReference>
<dbReference type="Gene3D" id="1.20.1250.20">
    <property type="entry name" value="MFS general substrate transporter like domains"/>
    <property type="match status" value="2"/>
</dbReference>
<name>A0A951UVX2_9CYAN</name>
<evidence type="ECO:0000256" key="2">
    <source>
        <dbReference type="ARBA" id="ARBA00022692"/>
    </source>
</evidence>
<comment type="subcellular location">
    <subcellularLocation>
        <location evidence="1">Cell membrane</location>
        <topology evidence="1">Multi-pass membrane protein</topology>
    </subcellularLocation>
</comment>
<feature type="transmembrane region" description="Helical" evidence="5">
    <location>
        <begin position="143"/>
        <end position="164"/>
    </location>
</feature>
<dbReference type="InterPro" id="IPR020846">
    <property type="entry name" value="MFS_dom"/>
</dbReference>
<evidence type="ECO:0000313" key="8">
    <source>
        <dbReference type="Proteomes" id="UP000729701"/>
    </source>
</evidence>
<feature type="transmembrane region" description="Helical" evidence="5">
    <location>
        <begin position="12"/>
        <end position="30"/>
    </location>
</feature>
<feature type="transmembrane region" description="Helical" evidence="5">
    <location>
        <begin position="82"/>
        <end position="99"/>
    </location>
</feature>
<feature type="transmembrane region" description="Helical" evidence="5">
    <location>
        <begin position="105"/>
        <end position="123"/>
    </location>
</feature>
<dbReference type="GO" id="GO:0005886">
    <property type="term" value="C:plasma membrane"/>
    <property type="evidence" value="ECO:0007669"/>
    <property type="project" value="UniProtKB-SubCell"/>
</dbReference>
<evidence type="ECO:0000259" key="6">
    <source>
        <dbReference type="PROSITE" id="PS50850"/>
    </source>
</evidence>
<feature type="transmembrane region" description="Helical" evidence="5">
    <location>
        <begin position="289"/>
        <end position="308"/>
    </location>
</feature>
<dbReference type="InterPro" id="IPR011701">
    <property type="entry name" value="MFS"/>
</dbReference>
<reference evidence="7" key="1">
    <citation type="submission" date="2021-05" db="EMBL/GenBank/DDBJ databases">
        <authorList>
            <person name="Pietrasiak N."/>
            <person name="Ward R."/>
            <person name="Stajich J.E."/>
            <person name="Kurbessoian T."/>
        </authorList>
    </citation>
    <scope>NUCLEOTIDE SEQUENCE</scope>
    <source>
        <strain evidence="7">GSE-NOS-MK-12-04C</strain>
    </source>
</reference>
<dbReference type="PANTHER" id="PTHR43129">
    <property type="entry name" value="FOSMIDOMYCIN RESISTANCE PROTEIN"/>
    <property type="match status" value="1"/>
</dbReference>
<dbReference type="Proteomes" id="UP000729701">
    <property type="component" value="Unassembled WGS sequence"/>
</dbReference>
<evidence type="ECO:0000313" key="7">
    <source>
        <dbReference type="EMBL" id="MBW4671367.1"/>
    </source>
</evidence>
<gene>
    <name evidence="7" type="ORF">KME60_29085</name>
</gene>
<feature type="transmembrane region" description="Helical" evidence="5">
    <location>
        <begin position="223"/>
        <end position="247"/>
    </location>
</feature>
<sequence>MSLNGKNKTARDVILLTIIFLVIELLDELVDGLRGAAWPLIRNDLHLDYVQVGMLLTIPNTVSSLIEPILGIWGDIGQRRQLILGGGVAFAIALLLISLSHNFSLLLAAFVLLYPASGSFVSLSQATLMDIEPKRHEQNMARWALTGSVGNLIGPLVLAFAVALHQSWRSAFFILALLTVLVLGMLWKYQKAIPTASSKIDQPMQGFKDGIHNACLALKRRKVLLWLTLLQFSDLMLDILRGFLALYFVDVVGANNTQASFAVTVWLGVGLVGDFLLIPLLERVRGLDYLRLSTMIILCLYPAFLLAPNINVKLVILGLLGFFNAGWYSILQGKLYTAMPGQSGTVMTLNNLSGLVGGLMPLALGLVAQQYGLQNTMWLLLAAPLALLIGLFDAHKEDVSAEEIQKRIDALMEK</sequence>
<accession>A0A951UVX2</accession>
<dbReference type="Pfam" id="PF07690">
    <property type="entry name" value="MFS_1"/>
    <property type="match status" value="1"/>
</dbReference>
<evidence type="ECO:0000256" key="1">
    <source>
        <dbReference type="ARBA" id="ARBA00004651"/>
    </source>
</evidence>
<reference evidence="7" key="2">
    <citation type="journal article" date="2022" name="Microbiol. Resour. Announc.">
        <title>Metagenome Sequencing to Explore Phylogenomics of Terrestrial Cyanobacteria.</title>
        <authorList>
            <person name="Ward R.D."/>
            <person name="Stajich J.E."/>
            <person name="Johansen J.R."/>
            <person name="Huntemann M."/>
            <person name="Clum A."/>
            <person name="Foster B."/>
            <person name="Foster B."/>
            <person name="Roux S."/>
            <person name="Palaniappan K."/>
            <person name="Varghese N."/>
            <person name="Mukherjee S."/>
            <person name="Reddy T.B.K."/>
            <person name="Daum C."/>
            <person name="Copeland A."/>
            <person name="Chen I.A."/>
            <person name="Ivanova N.N."/>
            <person name="Kyrpides N.C."/>
            <person name="Shapiro N."/>
            <person name="Eloe-Fadrosh E.A."/>
            <person name="Pietrasiak N."/>
        </authorList>
    </citation>
    <scope>NUCLEOTIDE SEQUENCE</scope>
    <source>
        <strain evidence="7">GSE-NOS-MK-12-04C</strain>
    </source>
</reference>
<evidence type="ECO:0000256" key="5">
    <source>
        <dbReference type="SAM" id="Phobius"/>
    </source>
</evidence>
<dbReference type="AlphaFoldDB" id="A0A951UVX2"/>
<evidence type="ECO:0000256" key="4">
    <source>
        <dbReference type="ARBA" id="ARBA00023136"/>
    </source>
</evidence>
<feature type="transmembrane region" description="Helical" evidence="5">
    <location>
        <begin position="50"/>
        <end position="70"/>
    </location>
</feature>
<feature type="transmembrane region" description="Helical" evidence="5">
    <location>
        <begin position="170"/>
        <end position="189"/>
    </location>
</feature>
<evidence type="ECO:0000256" key="3">
    <source>
        <dbReference type="ARBA" id="ARBA00022989"/>
    </source>
</evidence>
<protein>
    <submittedName>
        <fullName evidence="7">MFS transporter</fullName>
    </submittedName>
</protein>
<dbReference type="InterPro" id="IPR036259">
    <property type="entry name" value="MFS_trans_sf"/>
</dbReference>
<dbReference type="SUPFAM" id="SSF103473">
    <property type="entry name" value="MFS general substrate transporter"/>
    <property type="match status" value="1"/>
</dbReference>
<organism evidence="7 8">
    <name type="scientific">Cyanomargarita calcarea GSE-NOS-MK-12-04C</name>
    <dbReference type="NCBI Taxonomy" id="2839659"/>
    <lineage>
        <taxon>Bacteria</taxon>
        <taxon>Bacillati</taxon>
        <taxon>Cyanobacteriota</taxon>
        <taxon>Cyanophyceae</taxon>
        <taxon>Nostocales</taxon>
        <taxon>Cyanomargaritaceae</taxon>
        <taxon>Cyanomargarita</taxon>
    </lineage>
</organism>
<feature type="transmembrane region" description="Helical" evidence="5">
    <location>
        <begin position="352"/>
        <end position="371"/>
    </location>
</feature>
<dbReference type="PANTHER" id="PTHR43129:SF1">
    <property type="entry name" value="FOSMIDOMYCIN RESISTANCE PROTEIN"/>
    <property type="match status" value="1"/>
</dbReference>
<feature type="domain" description="Major facilitator superfamily (MFS) profile" evidence="6">
    <location>
        <begin position="13"/>
        <end position="399"/>
    </location>
</feature>
<keyword evidence="3 5" id="KW-1133">Transmembrane helix</keyword>
<feature type="transmembrane region" description="Helical" evidence="5">
    <location>
        <begin position="314"/>
        <end position="331"/>
    </location>
</feature>
<keyword evidence="4 5" id="KW-0472">Membrane</keyword>